<sequence length="83" mass="8800">MCMGTGNPGRRGRQGTCVEILSTLRRHSANLLPAAKFVSNGFLINQPGQVDLTTASLNLVHLNTRPLPPPAPWISLGLAVGEV</sequence>
<name>A0A4P6M0E7_9FIRM</name>
<reference evidence="1 2" key="1">
    <citation type="submission" date="2019-01" db="EMBL/GenBank/DDBJ databases">
        <title>PMF-metabolizing Aryl O-demethylase.</title>
        <authorList>
            <person name="Kim M."/>
        </authorList>
    </citation>
    <scope>NUCLEOTIDE SEQUENCE [LARGE SCALE GENOMIC DNA]</scope>
    <source>
        <strain evidence="1 2">PMF1</strain>
    </source>
</reference>
<protein>
    <submittedName>
        <fullName evidence="1">Uncharacterized protein</fullName>
    </submittedName>
</protein>
<evidence type="ECO:0000313" key="1">
    <source>
        <dbReference type="EMBL" id="QBE97030.1"/>
    </source>
</evidence>
<dbReference type="EMBL" id="CP035945">
    <property type="protein sequence ID" value="QBE97030.1"/>
    <property type="molecule type" value="Genomic_DNA"/>
</dbReference>
<dbReference type="Proteomes" id="UP000289794">
    <property type="component" value="Chromosome"/>
</dbReference>
<evidence type="ECO:0000313" key="2">
    <source>
        <dbReference type="Proteomes" id="UP000289794"/>
    </source>
</evidence>
<accession>A0A4P6M0E7</accession>
<proteinExistence type="predicted"/>
<gene>
    <name evidence="1" type="ORF">PMF13cell1_02579</name>
</gene>
<dbReference type="KEGG" id="bpro:PMF13cell1_02579"/>
<organism evidence="1 2">
    <name type="scientific">Blautia producta</name>
    <dbReference type="NCBI Taxonomy" id="33035"/>
    <lineage>
        <taxon>Bacteria</taxon>
        <taxon>Bacillati</taxon>
        <taxon>Bacillota</taxon>
        <taxon>Clostridia</taxon>
        <taxon>Lachnospirales</taxon>
        <taxon>Lachnospiraceae</taxon>
        <taxon>Blautia</taxon>
    </lineage>
</organism>
<dbReference type="AlphaFoldDB" id="A0A4P6M0E7"/>